<evidence type="ECO:0000313" key="5">
    <source>
        <dbReference type="Proteomes" id="UP001203338"/>
    </source>
</evidence>
<evidence type="ECO:0000313" key="4">
    <source>
        <dbReference type="EMBL" id="MCL6269583.1"/>
    </source>
</evidence>
<accession>A0ABT0PDY1</accession>
<keyword evidence="1" id="KW-0175">Coiled coil</keyword>
<dbReference type="Gene3D" id="3.40.50.300">
    <property type="entry name" value="P-loop containing nucleotide triphosphate hydrolases"/>
    <property type="match status" value="2"/>
</dbReference>
<dbReference type="RefSeq" id="WP_249698631.1">
    <property type="nucleotide sequence ID" value="NZ_JAMFLX010000006.1"/>
</dbReference>
<reference evidence="4 5" key="1">
    <citation type="submission" date="2022-05" db="EMBL/GenBank/DDBJ databases">
        <authorList>
            <person name="Park J.-S."/>
        </authorList>
    </citation>
    <scope>NUCLEOTIDE SEQUENCE [LARGE SCALE GENOMIC DNA]</scope>
    <source>
        <strain evidence="4 5">2012CJ34-2</strain>
    </source>
</reference>
<sequence>MKILSLRLKNINSLKGEWKIDFTDPQFTDNGLFAITGPTGAGKTTLLDAICLALYHQTPRLHVSASENELMTRHTAESLAEVEFEVKGDCYRAFWSQRRARNSIDGKLQAPQVELARADGEIITNRINDKLKLISKITGLDFERFTKSMLLAQGGFAAFLEASANERAELLEELTGTEIYGEISRRVFARMREEESHLKVLKARVEGVDLLTPERMAELEAEQAGLEEQQRMGKSEQKTLAEQKLWLEKLATVQQDITASEQKYKQAVAEQHKRADDLKALKDAMPALEIKSVYESWQDLMKTCQQREKTLAGYRKEQVQNETVLKTIDSQVAEAGKQRDEALLKQRETESLITSKIIPLDEKINHQKEQLSVSEGESKGLVHELAQRETGYKSLQKQQKLSLQSLEQINSFLTEHAAYQSLGELLPAWKLQLDSREVLFNRILELQQQDEELQKQRGTFQAEIGKSQTALQTSKQSYAQLEKELNELNQKRQLTLAEREEDHWRQRLEKFQQQQPLVQTLHHLQEQNRQDGLAYSQARKVLADHKVQLEQRQQELQTFREQYKRERQQKRDLEVILEQEKTIASLSEHRQNLQPNQPCPLCGSLEHPAVEQYVQVNQSQTQQRLDTQTLKVEEMEVAGRAMGEDVTRLKTLIDATDKQLSEVGNKLEACLKEWNNTCQNLGINLDLNNPEDTSLRIANRQEKGDRLKALIQRLDALNKDIQLHQHKLSEARSQSEAALHKFEMATAQQKELDSKQKELKTQRDVANTELSKHENTLTSAFEPLGFELPATGSSQQWMEQKKQLWSQWQSQQKQKEENQQKLDVLNQDMALVQKDIEQLVKQKLAAEKSQEQQRETLETVIKERQALFGDRSTADERAQLLEAVNLAEQAYKEVVARKDELNGKANELNGSIQQLTKTLSELEQKQVQAEGAWENALSSSPFASFDDFEKALMPSEQRQELEQLKLRLDQELASNRALLEKARQTQTQLREEPLTDSSLDDIQKAFTEIEESLNLVAQRKGEIFNALKSDRDKRISQKQLLEEIETQSQILEVWDHLNSLIGSAKGDKFRKYAQGLTLDHLVYLANRQLERLHGRYQLHRKGNEELSLEVLDTWQGDTARDTKTLSGGESFLVSLALALALSDLVSHKTRIDSLFLDEGFGTLDAETLETALDALDSLNASGKMVGVISHVEALKERIPVQIEVSKEQGLGYSRLASCYRFKEQAEVPAEA</sequence>
<evidence type="ECO:0000259" key="3">
    <source>
        <dbReference type="Pfam" id="PF13476"/>
    </source>
</evidence>
<evidence type="ECO:0000256" key="1">
    <source>
        <dbReference type="SAM" id="Coils"/>
    </source>
</evidence>
<feature type="region of interest" description="Disordered" evidence="2">
    <location>
        <begin position="747"/>
        <end position="776"/>
    </location>
</feature>
<dbReference type="PANTHER" id="PTHR32114:SF2">
    <property type="entry name" value="ABC TRANSPORTER ABCH.3"/>
    <property type="match status" value="1"/>
</dbReference>
<organism evidence="4 5">
    <name type="scientific">Parendozoicomonas callyspongiae</name>
    <dbReference type="NCBI Taxonomy" id="2942213"/>
    <lineage>
        <taxon>Bacteria</taxon>
        <taxon>Pseudomonadati</taxon>
        <taxon>Pseudomonadota</taxon>
        <taxon>Gammaproteobacteria</taxon>
        <taxon>Oceanospirillales</taxon>
        <taxon>Endozoicomonadaceae</taxon>
        <taxon>Parendozoicomonas</taxon>
    </lineage>
</organism>
<dbReference type="InterPro" id="IPR038729">
    <property type="entry name" value="Rad50/SbcC_AAA"/>
</dbReference>
<feature type="coiled-coil region" evidence="1">
    <location>
        <begin position="815"/>
        <end position="842"/>
    </location>
</feature>
<feature type="coiled-coil region" evidence="1">
    <location>
        <begin position="436"/>
        <end position="580"/>
    </location>
</feature>
<gene>
    <name evidence="4" type="ORF">M3P05_06465</name>
</gene>
<dbReference type="InterPro" id="IPR027417">
    <property type="entry name" value="P-loop_NTPase"/>
</dbReference>
<protein>
    <submittedName>
        <fullName evidence="4">AAA family ATPase</fullName>
    </submittedName>
</protein>
<keyword evidence="5" id="KW-1185">Reference proteome</keyword>
<dbReference type="EMBL" id="JAMFLX010000006">
    <property type="protein sequence ID" value="MCL6269583.1"/>
    <property type="molecule type" value="Genomic_DNA"/>
</dbReference>
<feature type="coiled-coil region" evidence="1">
    <location>
        <begin position="216"/>
        <end position="270"/>
    </location>
</feature>
<proteinExistence type="predicted"/>
<name>A0ABT0PDY1_9GAMM</name>
<dbReference type="Proteomes" id="UP001203338">
    <property type="component" value="Unassembled WGS sequence"/>
</dbReference>
<dbReference type="Pfam" id="PF13558">
    <property type="entry name" value="SbcC_Walker_B"/>
    <property type="match status" value="1"/>
</dbReference>
<dbReference type="PANTHER" id="PTHR32114">
    <property type="entry name" value="ABC TRANSPORTER ABCH.3"/>
    <property type="match status" value="1"/>
</dbReference>
<comment type="caution">
    <text evidence="4">The sequence shown here is derived from an EMBL/GenBank/DDBJ whole genome shotgun (WGS) entry which is preliminary data.</text>
</comment>
<dbReference type="Pfam" id="PF13476">
    <property type="entry name" value="AAA_23"/>
    <property type="match status" value="1"/>
</dbReference>
<feature type="compositionally biased region" description="Basic and acidic residues" evidence="2">
    <location>
        <begin position="750"/>
        <end position="763"/>
    </location>
</feature>
<evidence type="ECO:0000256" key="2">
    <source>
        <dbReference type="SAM" id="MobiDB-lite"/>
    </source>
</evidence>
<feature type="coiled-coil region" evidence="1">
    <location>
        <begin position="884"/>
        <end position="932"/>
    </location>
</feature>
<feature type="domain" description="Rad50/SbcC-type AAA" evidence="3">
    <location>
        <begin position="5"/>
        <end position="264"/>
    </location>
</feature>
<dbReference type="SUPFAM" id="SSF52540">
    <property type="entry name" value="P-loop containing nucleoside triphosphate hydrolases"/>
    <property type="match status" value="2"/>
</dbReference>